<feature type="compositionally biased region" description="Low complexity" evidence="1">
    <location>
        <begin position="182"/>
        <end position="193"/>
    </location>
</feature>
<dbReference type="Gramene" id="OE9A036302T1">
    <property type="protein sequence ID" value="OE9A036302C1"/>
    <property type="gene ID" value="OE9A036302"/>
</dbReference>
<feature type="signal peptide" evidence="2">
    <location>
        <begin position="1"/>
        <end position="16"/>
    </location>
</feature>
<dbReference type="AlphaFoldDB" id="A0A8S0S445"/>
<comment type="caution">
    <text evidence="3">The sequence shown here is derived from an EMBL/GenBank/DDBJ whole genome shotgun (WGS) entry which is preliminary data.</text>
</comment>
<feature type="region of interest" description="Disordered" evidence="1">
    <location>
        <begin position="182"/>
        <end position="202"/>
    </location>
</feature>
<accession>A0A8S0S445</accession>
<protein>
    <submittedName>
        <fullName evidence="3">Uncharacterized protein</fullName>
    </submittedName>
</protein>
<feature type="chain" id="PRO_5035875671" evidence="2">
    <location>
        <begin position="17"/>
        <end position="202"/>
    </location>
</feature>
<evidence type="ECO:0000313" key="3">
    <source>
        <dbReference type="EMBL" id="CAA2986150.1"/>
    </source>
</evidence>
<evidence type="ECO:0000256" key="1">
    <source>
        <dbReference type="SAM" id="MobiDB-lite"/>
    </source>
</evidence>
<keyword evidence="2" id="KW-0732">Signal</keyword>
<name>A0A8S0S445_OLEEU</name>
<reference evidence="3 4" key="1">
    <citation type="submission" date="2019-12" db="EMBL/GenBank/DDBJ databases">
        <authorList>
            <person name="Alioto T."/>
            <person name="Alioto T."/>
            <person name="Gomez Garrido J."/>
        </authorList>
    </citation>
    <scope>NUCLEOTIDE SEQUENCE [LARGE SCALE GENOMIC DNA]</scope>
</reference>
<organism evidence="3 4">
    <name type="scientific">Olea europaea subsp. europaea</name>
    <dbReference type="NCBI Taxonomy" id="158383"/>
    <lineage>
        <taxon>Eukaryota</taxon>
        <taxon>Viridiplantae</taxon>
        <taxon>Streptophyta</taxon>
        <taxon>Embryophyta</taxon>
        <taxon>Tracheophyta</taxon>
        <taxon>Spermatophyta</taxon>
        <taxon>Magnoliopsida</taxon>
        <taxon>eudicotyledons</taxon>
        <taxon>Gunneridae</taxon>
        <taxon>Pentapetalae</taxon>
        <taxon>asterids</taxon>
        <taxon>lamiids</taxon>
        <taxon>Lamiales</taxon>
        <taxon>Oleaceae</taxon>
        <taxon>Oleeae</taxon>
        <taxon>Olea</taxon>
    </lineage>
</organism>
<keyword evidence="4" id="KW-1185">Reference proteome</keyword>
<proteinExistence type="predicted"/>
<dbReference type="EMBL" id="CACTIH010003843">
    <property type="protein sequence ID" value="CAA2986150.1"/>
    <property type="molecule type" value="Genomic_DNA"/>
</dbReference>
<evidence type="ECO:0000256" key="2">
    <source>
        <dbReference type="SAM" id="SignalP"/>
    </source>
</evidence>
<dbReference type="Proteomes" id="UP000594638">
    <property type="component" value="Unassembled WGS sequence"/>
</dbReference>
<evidence type="ECO:0000313" key="4">
    <source>
        <dbReference type="Proteomes" id="UP000594638"/>
    </source>
</evidence>
<gene>
    <name evidence="3" type="ORF">OLEA9_A036302</name>
</gene>
<sequence>MLSFLITLSATLVALSVNKYYAHDKCWPQNVLPIDESSSGGHGGRSTGVKFVLGGDETQLLSMNENTNYIPTSLKQLLLLPIQSILVVRILLRLLLILPGQTSYWTEAYDITSYLDDEEKVQKLLKMDFTRSSKAFGTCGESAEGTCNVGNLYKSDGKELDETLTVEETMELEIAHNRFNKSSSKNNHSVNQKAEPLSSRYW</sequence>